<dbReference type="SMART" id="SM00220">
    <property type="entry name" value="S_TKc"/>
    <property type="match status" value="1"/>
</dbReference>
<dbReference type="GO" id="GO:0002229">
    <property type="term" value="P:defense response to oomycetes"/>
    <property type="evidence" value="ECO:0007669"/>
    <property type="project" value="UniProtKB-ARBA"/>
</dbReference>
<dbReference type="GO" id="GO:0004672">
    <property type="term" value="F:protein kinase activity"/>
    <property type="evidence" value="ECO:0007669"/>
    <property type="project" value="InterPro"/>
</dbReference>
<comment type="similarity">
    <text evidence="3">In the C-terminal section; belongs to the protein kinase superfamily. Ser/Thr protein kinase family.</text>
</comment>
<dbReference type="InterPro" id="IPR046958">
    <property type="entry name" value="RBK1/2/STUNTED"/>
</dbReference>
<dbReference type="InterPro" id="IPR011009">
    <property type="entry name" value="Kinase-like_dom_sf"/>
</dbReference>
<keyword evidence="9" id="KW-0418">Kinase</keyword>
<feature type="binding site" evidence="15">
    <location>
        <position position="201"/>
    </location>
    <ligand>
        <name>ATP</name>
        <dbReference type="ChEBI" id="CHEBI:30616"/>
    </ligand>
</feature>
<evidence type="ECO:0000256" key="8">
    <source>
        <dbReference type="ARBA" id="ARBA00022741"/>
    </source>
</evidence>
<evidence type="ECO:0000256" key="2">
    <source>
        <dbReference type="ARBA" id="ARBA00008536"/>
    </source>
</evidence>
<protein>
    <recommendedName>
        <fullName evidence="16">Protein kinase domain-containing protein</fullName>
    </recommendedName>
</protein>
<evidence type="ECO:0000256" key="13">
    <source>
        <dbReference type="ARBA" id="ARBA00023170"/>
    </source>
</evidence>
<dbReference type="FunFam" id="1.10.510.10:FF:000240">
    <property type="entry name" value="Lectin-domain containing receptor kinase A4.3"/>
    <property type="match status" value="1"/>
</dbReference>
<evidence type="ECO:0000256" key="6">
    <source>
        <dbReference type="ARBA" id="ARBA00022692"/>
    </source>
</evidence>
<evidence type="ECO:0000313" key="18">
    <source>
        <dbReference type="Proteomes" id="UP000595140"/>
    </source>
</evidence>
<comment type="similarity">
    <text evidence="2">In the N-terminal section; belongs to the leguminous lectin family.</text>
</comment>
<dbReference type="Gene3D" id="1.10.510.10">
    <property type="entry name" value="Transferase(Phosphotransferase) domain 1"/>
    <property type="match status" value="1"/>
</dbReference>
<evidence type="ECO:0000256" key="14">
    <source>
        <dbReference type="ARBA" id="ARBA00023180"/>
    </source>
</evidence>
<dbReference type="EMBL" id="OOIL02001451">
    <property type="protein sequence ID" value="VFQ75391.1"/>
    <property type="molecule type" value="Genomic_DNA"/>
</dbReference>
<gene>
    <name evidence="17" type="ORF">CCAM_LOCUS17167</name>
</gene>
<dbReference type="GO" id="GO:0005524">
    <property type="term" value="F:ATP binding"/>
    <property type="evidence" value="ECO:0007669"/>
    <property type="project" value="UniProtKB-UniRule"/>
</dbReference>
<evidence type="ECO:0000256" key="1">
    <source>
        <dbReference type="ARBA" id="ARBA00004251"/>
    </source>
</evidence>
<keyword evidence="13" id="KW-0675">Receptor</keyword>
<dbReference type="PROSITE" id="PS00107">
    <property type="entry name" value="PROTEIN_KINASE_ATP"/>
    <property type="match status" value="1"/>
</dbReference>
<proteinExistence type="inferred from homology"/>
<evidence type="ECO:0000256" key="4">
    <source>
        <dbReference type="ARBA" id="ARBA00022475"/>
    </source>
</evidence>
<evidence type="ECO:0000256" key="7">
    <source>
        <dbReference type="ARBA" id="ARBA00022729"/>
    </source>
</evidence>
<dbReference type="SUPFAM" id="SSF56112">
    <property type="entry name" value="Protein kinase-like (PK-like)"/>
    <property type="match status" value="1"/>
</dbReference>
<evidence type="ECO:0000259" key="16">
    <source>
        <dbReference type="PROSITE" id="PS50011"/>
    </source>
</evidence>
<dbReference type="InterPro" id="IPR000719">
    <property type="entry name" value="Prot_kinase_dom"/>
</dbReference>
<keyword evidence="6" id="KW-0812">Transmembrane</keyword>
<name>A0A484LGB0_9ASTE</name>
<keyword evidence="10 15" id="KW-0067">ATP-binding</keyword>
<dbReference type="Pfam" id="PF00069">
    <property type="entry name" value="Pkinase"/>
    <property type="match status" value="1"/>
</dbReference>
<evidence type="ECO:0000256" key="10">
    <source>
        <dbReference type="ARBA" id="ARBA00022840"/>
    </source>
</evidence>
<dbReference type="InterPro" id="IPR008271">
    <property type="entry name" value="Ser/Thr_kinase_AS"/>
</dbReference>
<evidence type="ECO:0000256" key="15">
    <source>
        <dbReference type="PROSITE-ProRule" id="PRU10141"/>
    </source>
</evidence>
<evidence type="ECO:0000256" key="5">
    <source>
        <dbReference type="ARBA" id="ARBA00022679"/>
    </source>
</evidence>
<reference evidence="17 18" key="1">
    <citation type="submission" date="2018-04" db="EMBL/GenBank/DDBJ databases">
        <authorList>
            <person name="Vogel A."/>
        </authorList>
    </citation>
    <scope>NUCLEOTIDE SEQUENCE [LARGE SCALE GENOMIC DNA]</scope>
</reference>
<evidence type="ECO:0000256" key="9">
    <source>
        <dbReference type="ARBA" id="ARBA00022777"/>
    </source>
</evidence>
<dbReference type="GO" id="GO:0005886">
    <property type="term" value="C:plasma membrane"/>
    <property type="evidence" value="ECO:0007669"/>
    <property type="project" value="UniProtKB-SubCell"/>
</dbReference>
<feature type="domain" description="Protein kinase" evidence="16">
    <location>
        <begin position="172"/>
        <end position="512"/>
    </location>
</feature>
<organism evidence="17 18">
    <name type="scientific">Cuscuta campestris</name>
    <dbReference type="NCBI Taxonomy" id="132261"/>
    <lineage>
        <taxon>Eukaryota</taxon>
        <taxon>Viridiplantae</taxon>
        <taxon>Streptophyta</taxon>
        <taxon>Embryophyta</taxon>
        <taxon>Tracheophyta</taxon>
        <taxon>Spermatophyta</taxon>
        <taxon>Magnoliopsida</taxon>
        <taxon>eudicotyledons</taxon>
        <taxon>Gunneridae</taxon>
        <taxon>Pentapetalae</taxon>
        <taxon>asterids</taxon>
        <taxon>lamiids</taxon>
        <taxon>Solanales</taxon>
        <taxon>Convolvulaceae</taxon>
        <taxon>Cuscuteae</taxon>
        <taxon>Cuscuta</taxon>
        <taxon>Cuscuta subgen. Grammica</taxon>
        <taxon>Cuscuta sect. Cleistogrammica</taxon>
    </lineage>
</organism>
<dbReference type="Proteomes" id="UP000595140">
    <property type="component" value="Unassembled WGS sequence"/>
</dbReference>
<keyword evidence="12" id="KW-0472">Membrane</keyword>
<dbReference type="PROSITE" id="PS00108">
    <property type="entry name" value="PROTEIN_KINASE_ST"/>
    <property type="match status" value="1"/>
</dbReference>
<accession>A0A484LGB0</accession>
<dbReference type="PROSITE" id="PS50011">
    <property type="entry name" value="PROTEIN_KINASE_DOM"/>
    <property type="match status" value="1"/>
</dbReference>
<evidence type="ECO:0000256" key="12">
    <source>
        <dbReference type="ARBA" id="ARBA00023136"/>
    </source>
</evidence>
<dbReference type="OrthoDB" id="4062651at2759"/>
<keyword evidence="18" id="KW-1185">Reference proteome</keyword>
<evidence type="ECO:0000256" key="3">
    <source>
        <dbReference type="ARBA" id="ARBA00010217"/>
    </source>
</evidence>
<keyword evidence="4" id="KW-1003">Cell membrane</keyword>
<keyword evidence="5" id="KW-0808">Transferase</keyword>
<dbReference type="FunFam" id="3.30.200.20:FF:000482">
    <property type="entry name" value="probable serine/threonine-protein kinase PBL7"/>
    <property type="match status" value="1"/>
</dbReference>
<sequence>MGLNTEYFSQENGMLGSESDDDDDSELKARSLIGRMIWDFGLACIIPHRRRRSSGKGKVGGLSSSEHNKAWLLAQSGGCGRSETNNAEPQSVHSSFRLSLCSQVELESMNVMNSRSHATVLMVNLENGSTDPGGSRELKWRRFESLERSISPVAHSLLRFSYQEIVSATSNFSKGRVLGRGAMSYVFRGRIWYLKAALAIKRLDMEDKETPKAFCRELMIASSLHNPHIVPLLGFCIDAEAGLFLVYKYVSGGDLDCYLHEKRGASGSPALHWSARYKVALGIAEAIGYLHNGTERCVVHRDIKPSNILLSSKKIPKLCDFGLATWTPSPSVPFLCKTVKGTFGYLAPEYFQHGKVSDRTDVYAFGVVLLELITGRKPIEGKHGGGGPGEENLVLWVGECHNMTPSPFEDPTVFLLAAEVVPTPSNPLQTLLSPLAPPSPGAGWGLEMAKPLLQQGSIEKLIDRRLKIPQKKVREKVSRMAQAAAACVNNDESQRPHIDAIIAILRGSKPGNLARKKSTNLTGNNGCVFECCPQLLQQSKSQMRSHFELAMVGVPEFEEESFYCH</sequence>
<dbReference type="Gene3D" id="3.30.200.20">
    <property type="entry name" value="Phosphorylase Kinase, domain 1"/>
    <property type="match status" value="1"/>
</dbReference>
<dbReference type="InterPro" id="IPR017441">
    <property type="entry name" value="Protein_kinase_ATP_BS"/>
</dbReference>
<keyword evidence="7" id="KW-0732">Signal</keyword>
<evidence type="ECO:0000256" key="11">
    <source>
        <dbReference type="ARBA" id="ARBA00022989"/>
    </source>
</evidence>
<keyword evidence="14" id="KW-0325">Glycoprotein</keyword>
<comment type="subcellular location">
    <subcellularLocation>
        <location evidence="1">Cell membrane</location>
        <topology evidence="1">Single-pass type I membrane protein</topology>
    </subcellularLocation>
</comment>
<evidence type="ECO:0000313" key="17">
    <source>
        <dbReference type="EMBL" id="VFQ75391.1"/>
    </source>
</evidence>
<dbReference type="AlphaFoldDB" id="A0A484LGB0"/>
<keyword evidence="8 15" id="KW-0547">Nucleotide-binding</keyword>
<dbReference type="PANTHER" id="PTHR47987">
    <property type="entry name" value="OS08G0249100 PROTEIN"/>
    <property type="match status" value="1"/>
</dbReference>
<dbReference type="PANTHER" id="PTHR47987:SF37">
    <property type="entry name" value="PROTEIN KINASE DOMAIN-CONTAINING PROTEIN"/>
    <property type="match status" value="1"/>
</dbReference>
<keyword evidence="11" id="KW-1133">Transmembrane helix</keyword>